<sequence length="41" mass="5231">MSWLRFFIIWPKNREKGYKVQIFRRNPFDNSTNRIVDKWNE</sequence>
<reference evidence="1" key="1">
    <citation type="journal article" date="2021" name="Proc. Natl. Acad. Sci. U.S.A.">
        <title>A Catalog of Tens of Thousands of Viruses from Human Metagenomes Reveals Hidden Associations with Chronic Diseases.</title>
        <authorList>
            <person name="Tisza M.J."/>
            <person name="Buck C.B."/>
        </authorList>
    </citation>
    <scope>NUCLEOTIDE SEQUENCE</scope>
    <source>
        <strain evidence="1">Ct0e511</strain>
    </source>
</reference>
<protein>
    <submittedName>
        <fullName evidence="1">Uncharacterized protein</fullName>
    </submittedName>
</protein>
<name>A0A8S5QIZ5_9CAUD</name>
<dbReference type="EMBL" id="BK015670">
    <property type="protein sequence ID" value="DAE19262.1"/>
    <property type="molecule type" value="Genomic_DNA"/>
</dbReference>
<accession>A0A8S5QIZ5</accession>
<evidence type="ECO:0000313" key="1">
    <source>
        <dbReference type="EMBL" id="DAE19262.1"/>
    </source>
</evidence>
<organism evidence="1">
    <name type="scientific">Myoviridae sp. ct0e511</name>
    <dbReference type="NCBI Taxonomy" id="2825013"/>
    <lineage>
        <taxon>Viruses</taxon>
        <taxon>Duplodnaviria</taxon>
        <taxon>Heunggongvirae</taxon>
        <taxon>Uroviricota</taxon>
        <taxon>Caudoviricetes</taxon>
    </lineage>
</organism>
<proteinExistence type="predicted"/>